<organism evidence="1 2">
    <name type="scientific">Flavobacterium ichthyis</name>
    <dbReference type="NCBI Taxonomy" id="2698827"/>
    <lineage>
        <taxon>Bacteria</taxon>
        <taxon>Pseudomonadati</taxon>
        <taxon>Bacteroidota</taxon>
        <taxon>Flavobacteriia</taxon>
        <taxon>Flavobacteriales</taxon>
        <taxon>Flavobacteriaceae</taxon>
        <taxon>Flavobacterium</taxon>
    </lineage>
</organism>
<reference evidence="2" key="1">
    <citation type="submission" date="2020-01" db="EMBL/GenBank/DDBJ databases">
        <title>Sphingomonas sp. strain CSW-10.</title>
        <authorList>
            <person name="Chen W.-M."/>
        </authorList>
    </citation>
    <scope>NUCLEOTIDE SEQUENCE [LARGE SCALE GENOMIC DNA]</scope>
    <source>
        <strain evidence="2">NST-5</strain>
    </source>
</reference>
<comment type="caution">
    <text evidence="1">The sequence shown here is derived from an EMBL/GenBank/DDBJ whole genome shotgun (WGS) entry which is preliminary data.</text>
</comment>
<sequence length="200" mass="23116">MLMKFFTTILFLLIFSTVFSQNVFVKDSVLAYQQHLNSEYKDPEKSPLLKKDLKKFKGLNFFAANEKYFVMAKFVRTPNEKPFEMPTTTTRKPIYVKYGEAHFELDGKKVKLDVFQSLDYKKINPKALFLPFTDLTSGVESYGGGRYLDLEIPENEVIVIDFNKAYNPYCAYNHTYSCPIPPAQNDVPVEINAGVKKFKK</sequence>
<gene>
    <name evidence="1" type="ORF">GV828_07955</name>
</gene>
<dbReference type="Proteomes" id="UP000798602">
    <property type="component" value="Unassembled WGS sequence"/>
</dbReference>
<evidence type="ECO:0000313" key="1">
    <source>
        <dbReference type="EMBL" id="NBL65129.1"/>
    </source>
</evidence>
<protein>
    <submittedName>
        <fullName evidence="1">DUF1684 domain-containing protein</fullName>
    </submittedName>
</protein>
<proteinExistence type="predicted"/>
<accession>A0ABW9Z935</accession>
<dbReference type="PANTHER" id="PTHR41913">
    <property type="entry name" value="DUF1684 DOMAIN-CONTAINING PROTEIN"/>
    <property type="match status" value="1"/>
</dbReference>
<dbReference type="PANTHER" id="PTHR41913:SF1">
    <property type="entry name" value="DUF1684 DOMAIN-CONTAINING PROTEIN"/>
    <property type="match status" value="1"/>
</dbReference>
<dbReference type="EMBL" id="JAABLM010000008">
    <property type="protein sequence ID" value="NBL65129.1"/>
    <property type="molecule type" value="Genomic_DNA"/>
</dbReference>
<name>A0ABW9Z935_9FLAO</name>
<dbReference type="InterPro" id="IPR012467">
    <property type="entry name" value="DUF1684"/>
</dbReference>
<keyword evidence="2" id="KW-1185">Reference proteome</keyword>
<dbReference type="Pfam" id="PF07920">
    <property type="entry name" value="DUF1684"/>
    <property type="match status" value="1"/>
</dbReference>
<evidence type="ECO:0000313" key="2">
    <source>
        <dbReference type="Proteomes" id="UP000798602"/>
    </source>
</evidence>